<evidence type="ECO:0000256" key="5">
    <source>
        <dbReference type="ARBA" id="ARBA00023125"/>
    </source>
</evidence>
<evidence type="ECO:0000259" key="11">
    <source>
        <dbReference type="PROSITE" id="PS51755"/>
    </source>
</evidence>
<evidence type="ECO:0000313" key="13">
    <source>
        <dbReference type="Proteomes" id="UP000322025"/>
    </source>
</evidence>
<evidence type="ECO:0000313" key="12">
    <source>
        <dbReference type="EMBL" id="KAA8502231.1"/>
    </source>
</evidence>
<dbReference type="GO" id="GO:0032993">
    <property type="term" value="C:protein-DNA complex"/>
    <property type="evidence" value="ECO:0007669"/>
    <property type="project" value="TreeGrafter"/>
</dbReference>
<feature type="domain" description="Response regulatory" evidence="10">
    <location>
        <begin position="4"/>
        <end position="117"/>
    </location>
</feature>
<keyword evidence="13" id="KW-1185">Reference proteome</keyword>
<sequence length="224" mass="25671">MELKLLIVEDDRLLAEAVSDYFTGKSWETDVVYDGDSAVEKAERKSYQMILLDVMLPGRDGFSVCRKIREMTETPVFFITARVMEEDELNGYAVGADDYITKPFSLPVLYAKVMAMTGRVRGTYLADLIVKGSVTVNVRTRSVTVRGMDCPLAPKEYEMLLLFLRNPNRTFTRDQLLTRLWGYDFEGNERVVDNHIKKLRKALEGSTCRIHTVRNTGYRMEVSI</sequence>
<dbReference type="Pfam" id="PF00072">
    <property type="entry name" value="Response_reg"/>
    <property type="match status" value="1"/>
</dbReference>
<evidence type="ECO:0000256" key="8">
    <source>
        <dbReference type="PROSITE-ProRule" id="PRU00169"/>
    </source>
</evidence>
<dbReference type="GO" id="GO:0006355">
    <property type="term" value="P:regulation of DNA-templated transcription"/>
    <property type="evidence" value="ECO:0007669"/>
    <property type="project" value="InterPro"/>
</dbReference>
<dbReference type="CDD" id="cd17574">
    <property type="entry name" value="REC_OmpR"/>
    <property type="match status" value="1"/>
</dbReference>
<dbReference type="AlphaFoldDB" id="A0A5M9I3M5"/>
<dbReference type="InterPro" id="IPR039420">
    <property type="entry name" value="WalR-like"/>
</dbReference>
<dbReference type="GO" id="GO:0000976">
    <property type="term" value="F:transcription cis-regulatory region binding"/>
    <property type="evidence" value="ECO:0007669"/>
    <property type="project" value="TreeGrafter"/>
</dbReference>
<organism evidence="12 13">
    <name type="scientific">Mediterraneibacter catenae</name>
    <dbReference type="NCBI Taxonomy" id="2594882"/>
    <lineage>
        <taxon>Bacteria</taxon>
        <taxon>Bacillati</taxon>
        <taxon>Bacillota</taxon>
        <taxon>Clostridia</taxon>
        <taxon>Lachnospirales</taxon>
        <taxon>Lachnospiraceae</taxon>
        <taxon>Mediterraneibacter</taxon>
    </lineage>
</organism>
<dbReference type="PROSITE" id="PS51755">
    <property type="entry name" value="OMPR_PHOB"/>
    <property type="match status" value="1"/>
</dbReference>
<dbReference type="Gene3D" id="3.40.50.2300">
    <property type="match status" value="1"/>
</dbReference>
<keyword evidence="5 9" id="KW-0238">DNA-binding</keyword>
<dbReference type="SUPFAM" id="SSF52172">
    <property type="entry name" value="CheY-like"/>
    <property type="match status" value="1"/>
</dbReference>
<evidence type="ECO:0000256" key="4">
    <source>
        <dbReference type="ARBA" id="ARBA00023015"/>
    </source>
</evidence>
<dbReference type="SMART" id="SM00448">
    <property type="entry name" value="REC"/>
    <property type="match status" value="1"/>
</dbReference>
<dbReference type="InterPro" id="IPR001867">
    <property type="entry name" value="OmpR/PhoB-type_DNA-bd"/>
</dbReference>
<evidence type="ECO:0000256" key="6">
    <source>
        <dbReference type="ARBA" id="ARBA00023163"/>
    </source>
</evidence>
<dbReference type="EMBL" id="VMSO01000003">
    <property type="protein sequence ID" value="KAA8502231.1"/>
    <property type="molecule type" value="Genomic_DNA"/>
</dbReference>
<dbReference type="SMART" id="SM00862">
    <property type="entry name" value="Trans_reg_C"/>
    <property type="match status" value="1"/>
</dbReference>
<evidence type="ECO:0000259" key="10">
    <source>
        <dbReference type="PROSITE" id="PS50110"/>
    </source>
</evidence>
<name>A0A5M9I3M5_9FIRM</name>
<keyword evidence="2 8" id="KW-0597">Phosphoprotein</keyword>
<dbReference type="GO" id="GO:0000156">
    <property type="term" value="F:phosphorelay response regulator activity"/>
    <property type="evidence" value="ECO:0007669"/>
    <property type="project" value="TreeGrafter"/>
</dbReference>
<dbReference type="PROSITE" id="PS50110">
    <property type="entry name" value="RESPONSE_REGULATORY"/>
    <property type="match status" value="1"/>
</dbReference>
<feature type="DNA-binding region" description="OmpR/PhoB-type" evidence="9">
    <location>
        <begin position="126"/>
        <end position="222"/>
    </location>
</feature>
<dbReference type="Gene3D" id="1.10.10.10">
    <property type="entry name" value="Winged helix-like DNA-binding domain superfamily/Winged helix DNA-binding domain"/>
    <property type="match status" value="1"/>
</dbReference>
<evidence type="ECO:0000256" key="3">
    <source>
        <dbReference type="ARBA" id="ARBA00023012"/>
    </source>
</evidence>
<dbReference type="PANTHER" id="PTHR48111">
    <property type="entry name" value="REGULATOR OF RPOS"/>
    <property type="match status" value="1"/>
</dbReference>
<reference evidence="12" key="1">
    <citation type="submission" date="2019-07" db="EMBL/GenBank/DDBJ databases">
        <authorList>
            <person name="Wongkuna S."/>
            <person name="Scaria J."/>
        </authorList>
    </citation>
    <scope>NUCLEOTIDE SEQUENCE [LARGE SCALE GENOMIC DNA]</scope>
    <source>
        <strain evidence="12">SW178</strain>
    </source>
</reference>
<dbReference type="InterPro" id="IPR011006">
    <property type="entry name" value="CheY-like_superfamily"/>
</dbReference>
<dbReference type="OrthoDB" id="9790442at2"/>
<proteinExistence type="predicted"/>
<dbReference type="RefSeq" id="WP_087151199.1">
    <property type="nucleotide sequence ID" value="NZ_VMSO01000003.1"/>
</dbReference>
<feature type="modified residue" description="4-aspartylphosphate" evidence="8">
    <location>
        <position position="53"/>
    </location>
</feature>
<comment type="caution">
    <text evidence="12">The sequence shown here is derived from an EMBL/GenBank/DDBJ whole genome shotgun (WGS) entry which is preliminary data.</text>
</comment>
<feature type="domain" description="OmpR/PhoB-type" evidence="11">
    <location>
        <begin position="126"/>
        <end position="222"/>
    </location>
</feature>
<dbReference type="InterPro" id="IPR036388">
    <property type="entry name" value="WH-like_DNA-bd_sf"/>
</dbReference>
<accession>A0A5M9I3M5</accession>
<dbReference type="CDD" id="cd00383">
    <property type="entry name" value="trans_reg_C"/>
    <property type="match status" value="1"/>
</dbReference>
<evidence type="ECO:0000256" key="9">
    <source>
        <dbReference type="PROSITE-ProRule" id="PRU01091"/>
    </source>
</evidence>
<evidence type="ECO:0000256" key="7">
    <source>
        <dbReference type="ARBA" id="ARBA00024867"/>
    </source>
</evidence>
<gene>
    <name evidence="12" type="ORF">FNY66_03650</name>
</gene>
<dbReference type="Proteomes" id="UP000322025">
    <property type="component" value="Unassembled WGS sequence"/>
</dbReference>
<protein>
    <recommendedName>
        <fullName evidence="1">Stage 0 sporulation protein A homolog</fullName>
    </recommendedName>
</protein>
<dbReference type="InterPro" id="IPR001789">
    <property type="entry name" value="Sig_transdc_resp-reg_receiver"/>
</dbReference>
<evidence type="ECO:0000256" key="2">
    <source>
        <dbReference type="ARBA" id="ARBA00022553"/>
    </source>
</evidence>
<dbReference type="Pfam" id="PF00486">
    <property type="entry name" value="Trans_reg_C"/>
    <property type="match status" value="1"/>
</dbReference>
<evidence type="ECO:0000256" key="1">
    <source>
        <dbReference type="ARBA" id="ARBA00018672"/>
    </source>
</evidence>
<dbReference type="GO" id="GO:0005829">
    <property type="term" value="C:cytosol"/>
    <property type="evidence" value="ECO:0007669"/>
    <property type="project" value="TreeGrafter"/>
</dbReference>
<keyword evidence="6" id="KW-0804">Transcription</keyword>
<keyword evidence="4" id="KW-0805">Transcription regulation</keyword>
<keyword evidence="3" id="KW-0902">Two-component regulatory system</keyword>
<dbReference type="SUPFAM" id="SSF46894">
    <property type="entry name" value="C-terminal effector domain of the bipartite response regulators"/>
    <property type="match status" value="1"/>
</dbReference>
<dbReference type="InterPro" id="IPR016032">
    <property type="entry name" value="Sig_transdc_resp-reg_C-effctor"/>
</dbReference>
<comment type="function">
    <text evidence="7">May play the central regulatory role in sporulation. It may be an element of the effector pathway responsible for the activation of sporulation genes in response to nutritional stress. Spo0A may act in concert with spo0H (a sigma factor) to control the expression of some genes that are critical to the sporulation process.</text>
</comment>
<dbReference type="PANTHER" id="PTHR48111:SF1">
    <property type="entry name" value="TWO-COMPONENT RESPONSE REGULATOR ORR33"/>
    <property type="match status" value="1"/>
</dbReference>